<keyword evidence="2" id="KW-0695">RNA-directed DNA polymerase</keyword>
<dbReference type="PANTHER" id="PTHR34047:SF8">
    <property type="entry name" value="PROTEIN YKFC"/>
    <property type="match status" value="1"/>
</dbReference>
<evidence type="ECO:0000259" key="1">
    <source>
        <dbReference type="PROSITE" id="PS50878"/>
    </source>
</evidence>
<name>A0A1B2RYR9_9CHLO</name>
<dbReference type="GO" id="GO:0003964">
    <property type="term" value="F:RNA-directed DNA polymerase activity"/>
    <property type="evidence" value="ECO:0007669"/>
    <property type="project" value="UniProtKB-KW"/>
</dbReference>
<dbReference type="InterPro" id="IPR051083">
    <property type="entry name" value="GrpII_Intron_Splice-Mob/Def"/>
</dbReference>
<reference evidence="2" key="1">
    <citation type="journal article" date="2016" name="Genome Biol. Evol.">
        <title>Mitochondrion-to-Chloroplast DNA Transfers and Intragenomic Proliferation of Chloroplast Group II Introns in Gloeotilopsis Green Algae (Ulotrichales, Ulvophyceae).</title>
        <authorList>
            <person name="Turmel M."/>
            <person name="Otis C."/>
            <person name="Lemieux C."/>
        </authorList>
    </citation>
    <scope>NUCLEOTIDE SEQUENCE</scope>
</reference>
<dbReference type="Pfam" id="PF08388">
    <property type="entry name" value="GIIM"/>
    <property type="match status" value="1"/>
</dbReference>
<evidence type="ECO:0000313" key="2">
    <source>
        <dbReference type="EMBL" id="AOC61481.1"/>
    </source>
</evidence>
<organism evidence="2">
    <name type="scientific">Rhexinema sarcinoideum</name>
    <dbReference type="NCBI Taxonomy" id="43261"/>
    <lineage>
        <taxon>Eukaryota</taxon>
        <taxon>Viridiplantae</taxon>
        <taxon>Chlorophyta</taxon>
        <taxon>core chlorophytes</taxon>
        <taxon>Ulvophyceae</taxon>
        <taxon>OUU clade</taxon>
        <taxon>Ulotrichales</taxon>
        <taxon>Helicodictyaceae</taxon>
        <taxon>Rhexinema</taxon>
    </lineage>
</organism>
<dbReference type="PANTHER" id="PTHR34047">
    <property type="entry name" value="NUCLEAR INTRON MATURASE 1, MITOCHONDRIAL-RELATED"/>
    <property type="match status" value="1"/>
</dbReference>
<dbReference type="AlphaFoldDB" id="A0A1B2RYR9"/>
<protein>
    <submittedName>
        <fullName evidence="2">Putative reverse transcriptase and intron maturase</fullName>
    </submittedName>
</protein>
<dbReference type="PROSITE" id="PS50878">
    <property type="entry name" value="RT_POL"/>
    <property type="match status" value="1"/>
</dbReference>
<accession>A0A1B2RYR9</accession>
<dbReference type="InterPro" id="IPR043502">
    <property type="entry name" value="DNA/RNA_pol_sf"/>
</dbReference>
<keyword evidence="2" id="KW-0934">Plastid</keyword>
<dbReference type="EMBL" id="KX306821">
    <property type="protein sequence ID" value="AOC61481.1"/>
    <property type="molecule type" value="Genomic_DNA"/>
</dbReference>
<proteinExistence type="predicted"/>
<geneLocation type="chloroplast" evidence="2"/>
<dbReference type="CDD" id="cd01651">
    <property type="entry name" value="RT_G2_intron"/>
    <property type="match status" value="1"/>
</dbReference>
<feature type="domain" description="Reverse transcriptase" evidence="1">
    <location>
        <begin position="1"/>
        <end position="146"/>
    </location>
</feature>
<keyword evidence="2" id="KW-0548">Nucleotidyltransferase</keyword>
<sequence length="235" mass="26947">MFDLIDPNWLLENTPVEKKVLKSWLKSGLFAGNEFSSTASGTPQGGVIFPTLANLTLNGLEAFLKKRFAKGRRFNEQGKRSGSHTTKINVVRYADDFIVSGRSARQLERVRIAIKEFLKPRGLELHEDKTRISPVRTGFPFLGWKFWKASNGAFLGQISRSSLKNHQEKIKHTIKHSGNMPTPALICKLNEQITGWTNYHRCSDGLWKVWSKINLDVHELLWKWARKRHGKRSHT</sequence>
<keyword evidence="2" id="KW-0150">Chloroplast</keyword>
<keyword evidence="2" id="KW-0808">Transferase</keyword>
<gene>
    <name evidence="2" type="primary">orf235</name>
</gene>
<dbReference type="Pfam" id="PF00078">
    <property type="entry name" value="RVT_1"/>
    <property type="match status" value="1"/>
</dbReference>
<dbReference type="SUPFAM" id="SSF56672">
    <property type="entry name" value="DNA/RNA polymerases"/>
    <property type="match status" value="1"/>
</dbReference>
<dbReference type="InterPro" id="IPR000477">
    <property type="entry name" value="RT_dom"/>
</dbReference>
<dbReference type="InterPro" id="IPR013597">
    <property type="entry name" value="Mat_intron_G2"/>
</dbReference>